<dbReference type="AlphaFoldDB" id="A0AAV2TBZ5"/>
<reference evidence="9" key="1">
    <citation type="submission" date="2024-06" db="EMBL/GenBank/DDBJ databases">
        <authorList>
            <person name="Liu X."/>
            <person name="Lenzi L."/>
            <person name="Haldenby T S."/>
            <person name="Uol C."/>
        </authorList>
    </citation>
    <scope>NUCLEOTIDE SEQUENCE</scope>
</reference>
<evidence type="ECO:0000256" key="6">
    <source>
        <dbReference type="ARBA" id="ARBA00023242"/>
    </source>
</evidence>
<evidence type="ECO:0000256" key="4">
    <source>
        <dbReference type="ARBA" id="ARBA00022771"/>
    </source>
</evidence>
<keyword evidence="3" id="KW-0677">Repeat</keyword>
<dbReference type="GO" id="GO:0005634">
    <property type="term" value="C:nucleus"/>
    <property type="evidence" value="ECO:0007669"/>
    <property type="project" value="UniProtKB-SubCell"/>
</dbReference>
<evidence type="ECO:0000256" key="2">
    <source>
        <dbReference type="ARBA" id="ARBA00022723"/>
    </source>
</evidence>
<evidence type="ECO:0000256" key="5">
    <source>
        <dbReference type="ARBA" id="ARBA00022833"/>
    </source>
</evidence>
<organism evidence="9 10">
    <name type="scientific">Calicophoron daubneyi</name>
    <name type="common">Rumen fluke</name>
    <name type="synonym">Paramphistomum daubneyi</name>
    <dbReference type="NCBI Taxonomy" id="300641"/>
    <lineage>
        <taxon>Eukaryota</taxon>
        <taxon>Metazoa</taxon>
        <taxon>Spiralia</taxon>
        <taxon>Lophotrochozoa</taxon>
        <taxon>Platyhelminthes</taxon>
        <taxon>Trematoda</taxon>
        <taxon>Digenea</taxon>
        <taxon>Plagiorchiida</taxon>
        <taxon>Pronocephalata</taxon>
        <taxon>Paramphistomoidea</taxon>
        <taxon>Paramphistomidae</taxon>
        <taxon>Calicophoron</taxon>
    </lineage>
</organism>
<keyword evidence="6" id="KW-0539">Nucleus</keyword>
<evidence type="ECO:0000256" key="7">
    <source>
        <dbReference type="SAM" id="MobiDB-lite"/>
    </source>
</evidence>
<dbReference type="InterPro" id="IPR050888">
    <property type="entry name" value="ZnF_C2H2-type_TF"/>
</dbReference>
<comment type="caution">
    <text evidence="9">The sequence shown here is derived from an EMBL/GenBank/DDBJ whole genome shotgun (WGS) entry which is preliminary data.</text>
</comment>
<evidence type="ECO:0000259" key="8">
    <source>
        <dbReference type="PROSITE" id="PS00028"/>
    </source>
</evidence>
<evidence type="ECO:0000313" key="10">
    <source>
        <dbReference type="Proteomes" id="UP001497525"/>
    </source>
</evidence>
<keyword evidence="5" id="KW-0862">Zinc</keyword>
<gene>
    <name evidence="9" type="ORF">CDAUBV1_LOCUS7444</name>
</gene>
<proteinExistence type="predicted"/>
<keyword evidence="4" id="KW-0863">Zinc-finger</keyword>
<dbReference type="Proteomes" id="UP001497525">
    <property type="component" value="Unassembled WGS sequence"/>
</dbReference>
<dbReference type="InterPro" id="IPR013087">
    <property type="entry name" value="Znf_C2H2_type"/>
</dbReference>
<name>A0AAV2TBZ5_CALDB</name>
<dbReference type="EMBL" id="CAXLJL010000183">
    <property type="protein sequence ID" value="CAL5134230.1"/>
    <property type="molecule type" value="Genomic_DNA"/>
</dbReference>
<feature type="domain" description="C2H2-type" evidence="8">
    <location>
        <begin position="116"/>
        <end position="138"/>
    </location>
</feature>
<dbReference type="PANTHER" id="PTHR24406">
    <property type="entry name" value="TRANSCRIPTIONAL REPRESSOR CTCFL-RELATED"/>
    <property type="match status" value="1"/>
</dbReference>
<keyword evidence="2" id="KW-0479">Metal-binding</keyword>
<comment type="subcellular location">
    <subcellularLocation>
        <location evidence="1">Nucleus</location>
    </subcellularLocation>
</comment>
<feature type="region of interest" description="Disordered" evidence="7">
    <location>
        <begin position="644"/>
        <end position="668"/>
    </location>
</feature>
<sequence>MKTAKQSQSLPPIPASTKMVEVGASDDLLQVAVLEHIEAMRKAFREYERLNMAEFYHMYATKNSKQAKATIFRIRQLSASRRTEQLRWQALKRRQTAAGPDHVRLHPPRLEGGYRCYFCPNGFSTVTALHAHLLTQEHLCMELPTSYAEVASKPQVSRQENNNNSTEFHPFQVDHRQHNTNRTDGGRGKKTEKLEFKNILLPYCRCKYCGGLVQPDALVGHQCFEEMNSFITSEIEHMNLNGSPFVCLLCHGRVYDTPAQLQLHLVTRHGTEGDFGRCPLCGVQFRRPLTETPDAHRLSAIVYQKHLTEEHLPKLELVQKLVYMDSPICPRSASAGAPRDNVPFRAYRCIFYKGSPAGKGPRFPFPHWLKESMFPGKRSDNVYGEITGAFSTDEPDFHPKSASHTKVSSASRPSKFRVYRSRLVSSGTILSHLDRAIPGAKSFEIAMNHQWCTAGHSGSLSSLPELSAHVMCRHAGNTYTVPGTREMVRARHAFRMMQLKHGTVAEVEHFIQSWLRCKQQHESQLTSAEHSKQQDAPMLQQLKQSLSSMQSKNSKIFAGKTSANQSNVYITPSYGYLKSNISGSSTSYSSRDIPPIQEKMPVKNWSLWLAQKNEMPEIGRPAGLENKRYSEGLEIIQTYQQAEYTKETSPNLRGKSGGKENVRSSISADNTGRKVGRFSYIDWQTRNNTGAISDELVNKLASGWKDIYTYCRACMKGPFGAGQGLSKHVISDHSKALEAHMIQMRRSGVFSSLIDPMKTCLECYTILEDHFAFQVHMAVMHGSRYSFVCGLCKQPLVSYTDSEEIRSLCMEIFKESNVRETTIKLAKLSQSRVGWKLSESDLVDEIPKPSSRTNPSRPDSFIHRLLEIDELRAVYACVEACVAIETFSPQYAFKSISTHELMHERALRKRYMPNVNPAESVSPTAKMQDLYQLCQFQGPGQTMLDHYKDTYLTSGEEHERQLEVEQVRFGVDAWQPEFAPYEPVKLSEVMRRRTMVEKNEVDNPLISAELRRRFEEIHQQSSVYD</sequence>
<evidence type="ECO:0000256" key="3">
    <source>
        <dbReference type="ARBA" id="ARBA00022737"/>
    </source>
</evidence>
<evidence type="ECO:0000313" key="9">
    <source>
        <dbReference type="EMBL" id="CAL5134230.1"/>
    </source>
</evidence>
<dbReference type="GO" id="GO:0008270">
    <property type="term" value="F:zinc ion binding"/>
    <property type="evidence" value="ECO:0007669"/>
    <property type="project" value="UniProtKB-KW"/>
</dbReference>
<dbReference type="SMART" id="SM00355">
    <property type="entry name" value="ZnF_C2H2"/>
    <property type="match status" value="3"/>
</dbReference>
<dbReference type="PROSITE" id="PS00028">
    <property type="entry name" value="ZINC_FINGER_C2H2_1"/>
    <property type="match status" value="1"/>
</dbReference>
<evidence type="ECO:0000256" key="1">
    <source>
        <dbReference type="ARBA" id="ARBA00004123"/>
    </source>
</evidence>
<accession>A0AAV2TBZ5</accession>
<protein>
    <recommendedName>
        <fullName evidence="8">C2H2-type domain-containing protein</fullName>
    </recommendedName>
</protein>